<reference evidence="2" key="1">
    <citation type="journal article" date="2019" name="Int. J. Syst. Evol. Microbiol.">
        <title>The Global Catalogue of Microorganisms (GCM) 10K type strain sequencing project: providing services to taxonomists for standard genome sequencing and annotation.</title>
        <authorList>
            <consortium name="The Broad Institute Genomics Platform"/>
            <consortium name="The Broad Institute Genome Sequencing Center for Infectious Disease"/>
            <person name="Wu L."/>
            <person name="Ma J."/>
        </authorList>
    </citation>
    <scope>NUCLEOTIDE SEQUENCE [LARGE SCALE GENOMIC DNA]</scope>
    <source>
        <strain evidence="2">JCM 16704</strain>
    </source>
</reference>
<evidence type="ECO:0000313" key="2">
    <source>
        <dbReference type="Proteomes" id="UP001500101"/>
    </source>
</evidence>
<gene>
    <name evidence="1" type="ORF">GCM10022216_27520</name>
</gene>
<evidence type="ECO:0008006" key="3">
    <source>
        <dbReference type="Google" id="ProtNLM"/>
    </source>
</evidence>
<dbReference type="NCBIfam" id="NF041200">
    <property type="entry name" value="mob_BfmA_Nterm"/>
    <property type="match status" value="1"/>
</dbReference>
<evidence type="ECO:0000313" key="1">
    <source>
        <dbReference type="EMBL" id="GAA4144495.1"/>
    </source>
</evidence>
<sequence length="188" mass="21363">METTMVRSDENTKSVRFPKEIDDRLALLSRKLGRTKRLLVMQMVDYFYKSKKDPADLNDEVLKKELLSGVNRILSFIRKQEGDLLVPVYSMLDELTAMVKLMGSLSKTIAEGQLKGNSALGESLAYAKLMDVNLKKLIAALGEKETLKSSFRKILEHYIAQRETLGWPVSATKKEELARQVRQAVEKL</sequence>
<dbReference type="Proteomes" id="UP001500101">
    <property type="component" value="Unassembled WGS sequence"/>
</dbReference>
<comment type="caution">
    <text evidence="1">The sequence shown here is derived from an EMBL/GenBank/DDBJ whole genome shotgun (WGS) entry which is preliminary data.</text>
</comment>
<keyword evidence="2" id="KW-1185">Reference proteome</keyword>
<name>A0ABP7YZY0_9SPHI</name>
<proteinExistence type="predicted"/>
<organism evidence="1 2">
    <name type="scientific">Sphingobacterium kyonggiense</name>
    <dbReference type="NCBI Taxonomy" id="714075"/>
    <lineage>
        <taxon>Bacteria</taxon>
        <taxon>Pseudomonadati</taxon>
        <taxon>Bacteroidota</taxon>
        <taxon>Sphingobacteriia</taxon>
        <taxon>Sphingobacteriales</taxon>
        <taxon>Sphingobacteriaceae</taxon>
        <taxon>Sphingobacterium</taxon>
    </lineage>
</organism>
<dbReference type="EMBL" id="BAAAZI010000011">
    <property type="protein sequence ID" value="GAA4144495.1"/>
    <property type="molecule type" value="Genomic_DNA"/>
</dbReference>
<accession>A0ABP7YZY0</accession>
<dbReference type="RefSeq" id="WP_344675346.1">
    <property type="nucleotide sequence ID" value="NZ_BAAAZI010000011.1"/>
</dbReference>
<dbReference type="InterPro" id="IPR048012">
    <property type="entry name" value="BfmA-like_N"/>
</dbReference>
<protein>
    <recommendedName>
        <fullName evidence="3">Ribbon-helix-helix protein CopG domain-containing protein</fullName>
    </recommendedName>
</protein>